<keyword evidence="3 11" id="KW-0645">Protease</keyword>
<keyword evidence="7 9" id="KW-0472">Membrane</keyword>
<dbReference type="Proteomes" id="UP000237271">
    <property type="component" value="Unassembled WGS sequence"/>
</dbReference>
<keyword evidence="12" id="KW-1185">Reference proteome</keyword>
<evidence type="ECO:0000259" key="10">
    <source>
        <dbReference type="Pfam" id="PF01694"/>
    </source>
</evidence>
<evidence type="ECO:0000256" key="6">
    <source>
        <dbReference type="ARBA" id="ARBA00022989"/>
    </source>
</evidence>
<dbReference type="PANTHER" id="PTHR43066">
    <property type="entry name" value="RHOMBOID-RELATED PROTEIN"/>
    <property type="match status" value="1"/>
</dbReference>
<dbReference type="OrthoDB" id="10257275at2759"/>
<comment type="subcellular location">
    <subcellularLocation>
        <location evidence="1">Membrane</location>
        <topology evidence="1">Multi-pass membrane protein</topology>
    </subcellularLocation>
</comment>
<protein>
    <submittedName>
        <fullName evidence="11">Serine protease family S54</fullName>
    </submittedName>
</protein>
<comment type="similarity">
    <text evidence="2">Belongs to the peptidase S54 family.</text>
</comment>
<evidence type="ECO:0000256" key="2">
    <source>
        <dbReference type="ARBA" id="ARBA00009045"/>
    </source>
</evidence>
<feature type="transmembrane region" description="Helical" evidence="9">
    <location>
        <begin position="204"/>
        <end position="222"/>
    </location>
</feature>
<keyword evidence="5" id="KW-0378">Hydrolase</keyword>
<dbReference type="FunFam" id="1.20.1540.10:FF:000008">
    <property type="entry name" value="RHOMBOID-like protein 13"/>
    <property type="match status" value="1"/>
</dbReference>
<keyword evidence="4 9" id="KW-0812">Transmembrane</keyword>
<dbReference type="InterPro" id="IPR022764">
    <property type="entry name" value="Peptidase_S54_rhomboid_dom"/>
</dbReference>
<reference evidence="11 12" key="1">
    <citation type="journal article" date="2017" name="Genome Biol. Evol.">
        <title>Phytophthora megakarya and P. palmivora, closely related causal agents of cacao black pod rot, underwent increases in genome sizes and gene numbers by different mechanisms.</title>
        <authorList>
            <person name="Ali S.S."/>
            <person name="Shao J."/>
            <person name="Lary D.J."/>
            <person name="Kronmiller B."/>
            <person name="Shen D."/>
            <person name="Strem M.D."/>
            <person name="Amoako-Attah I."/>
            <person name="Akrofi A.Y."/>
            <person name="Begoude B.A."/>
            <person name="Ten Hoopen G.M."/>
            <person name="Coulibaly K."/>
            <person name="Kebe B.I."/>
            <person name="Melnick R.L."/>
            <person name="Guiltinan M.J."/>
            <person name="Tyler B.M."/>
            <person name="Meinhardt L.W."/>
            <person name="Bailey B.A."/>
        </authorList>
    </citation>
    <scope>NUCLEOTIDE SEQUENCE [LARGE SCALE GENOMIC DNA]</scope>
    <source>
        <strain evidence="12">sbr112.9</strain>
    </source>
</reference>
<proteinExistence type="inferred from homology"/>
<evidence type="ECO:0000256" key="9">
    <source>
        <dbReference type="SAM" id="Phobius"/>
    </source>
</evidence>
<feature type="region of interest" description="Disordered" evidence="8">
    <location>
        <begin position="249"/>
        <end position="325"/>
    </location>
</feature>
<dbReference type="GO" id="GO:0016020">
    <property type="term" value="C:membrane"/>
    <property type="evidence" value="ECO:0007669"/>
    <property type="project" value="UniProtKB-SubCell"/>
</dbReference>
<dbReference type="Pfam" id="PF01694">
    <property type="entry name" value="Rhomboid"/>
    <property type="match status" value="1"/>
</dbReference>
<organism evidence="11 12">
    <name type="scientific">Phytophthora palmivora</name>
    <dbReference type="NCBI Taxonomy" id="4796"/>
    <lineage>
        <taxon>Eukaryota</taxon>
        <taxon>Sar</taxon>
        <taxon>Stramenopiles</taxon>
        <taxon>Oomycota</taxon>
        <taxon>Peronosporomycetes</taxon>
        <taxon>Peronosporales</taxon>
        <taxon>Peronosporaceae</taxon>
        <taxon>Phytophthora</taxon>
    </lineage>
</organism>
<feature type="compositionally biased region" description="Low complexity" evidence="8">
    <location>
        <begin position="294"/>
        <end position="312"/>
    </location>
</feature>
<dbReference type="EMBL" id="NCKW01011457">
    <property type="protein sequence ID" value="POM63465.1"/>
    <property type="molecule type" value="Genomic_DNA"/>
</dbReference>
<evidence type="ECO:0000256" key="4">
    <source>
        <dbReference type="ARBA" id="ARBA00022692"/>
    </source>
</evidence>
<name>A0A2P4XD54_9STRA</name>
<dbReference type="SUPFAM" id="SSF144091">
    <property type="entry name" value="Rhomboid-like"/>
    <property type="match status" value="1"/>
</dbReference>
<dbReference type="GO" id="GO:0004252">
    <property type="term" value="F:serine-type endopeptidase activity"/>
    <property type="evidence" value="ECO:0007669"/>
    <property type="project" value="InterPro"/>
</dbReference>
<dbReference type="PANTHER" id="PTHR43066:SF1">
    <property type="entry name" value="RHOMBOID PROTEIN 2"/>
    <property type="match status" value="1"/>
</dbReference>
<feature type="transmembrane region" description="Helical" evidence="9">
    <location>
        <begin position="117"/>
        <end position="142"/>
    </location>
</feature>
<evidence type="ECO:0000313" key="11">
    <source>
        <dbReference type="EMBL" id="POM63465.1"/>
    </source>
</evidence>
<sequence length="325" mass="36808">MFGPNIGRRGRANVGRDGQGIALMLMLVRQVQQLERKPPVTLGLMALMYGLHFQKMQTPELFAPYSLCPDRVLSHWDWMRIVASGLIHVDDWHLYHNMISFLWKGYNLEDKMGSVRFLLTVGYLLVLCHVLVVVVALVLAMGFQMPEPLHQCSVGFSGVLFALKVLLNHNSPTFSSVYGFQVPTKYAAWLELVVIHFLVPRSSFMGHMCGILAGYIFVYFPVMQTTMFSGAHTLSQWIRTIVGPISNQYSTDTHAAPPPTSSHAPRPASRPSGSQFETDEQLARRIQEEEYRFQQEQPSQPEQSVSEQISPSELRRRRLARFGNG</sequence>
<gene>
    <name evidence="11" type="ORF">PHPALM_21124</name>
</gene>
<evidence type="ECO:0000256" key="5">
    <source>
        <dbReference type="ARBA" id="ARBA00022801"/>
    </source>
</evidence>
<keyword evidence="6 9" id="KW-1133">Transmembrane helix</keyword>
<evidence type="ECO:0000313" key="12">
    <source>
        <dbReference type="Proteomes" id="UP000237271"/>
    </source>
</evidence>
<dbReference type="InterPro" id="IPR035952">
    <property type="entry name" value="Rhomboid-like_sf"/>
</dbReference>
<comment type="caution">
    <text evidence="11">The sequence shown here is derived from an EMBL/GenBank/DDBJ whole genome shotgun (WGS) entry which is preliminary data.</text>
</comment>
<evidence type="ECO:0000256" key="7">
    <source>
        <dbReference type="ARBA" id="ARBA00023136"/>
    </source>
</evidence>
<feature type="compositionally biased region" description="Low complexity" evidence="8">
    <location>
        <begin position="261"/>
        <end position="272"/>
    </location>
</feature>
<feature type="compositionally biased region" description="Basic residues" evidence="8">
    <location>
        <begin position="315"/>
        <end position="325"/>
    </location>
</feature>
<evidence type="ECO:0000256" key="8">
    <source>
        <dbReference type="SAM" id="MobiDB-lite"/>
    </source>
</evidence>
<feature type="domain" description="Peptidase S54 rhomboid" evidence="10">
    <location>
        <begin position="76"/>
        <end position="220"/>
    </location>
</feature>
<accession>A0A2P4XD54</accession>
<dbReference type="Gene3D" id="1.20.1540.10">
    <property type="entry name" value="Rhomboid-like"/>
    <property type="match status" value="1"/>
</dbReference>
<evidence type="ECO:0000256" key="3">
    <source>
        <dbReference type="ARBA" id="ARBA00022670"/>
    </source>
</evidence>
<evidence type="ECO:0000256" key="1">
    <source>
        <dbReference type="ARBA" id="ARBA00004141"/>
    </source>
</evidence>
<dbReference type="AlphaFoldDB" id="A0A2P4XD54"/>
<feature type="compositionally biased region" description="Basic and acidic residues" evidence="8">
    <location>
        <begin position="281"/>
        <end position="293"/>
    </location>
</feature>
<dbReference type="GO" id="GO:0006508">
    <property type="term" value="P:proteolysis"/>
    <property type="evidence" value="ECO:0007669"/>
    <property type="project" value="UniProtKB-KW"/>
</dbReference>